<dbReference type="SMART" id="SM00368">
    <property type="entry name" value="LRR_RI"/>
    <property type="match status" value="2"/>
</dbReference>
<evidence type="ECO:0000313" key="4">
    <source>
        <dbReference type="EMBL" id="CAF5194376.1"/>
    </source>
</evidence>
<dbReference type="PANTHER" id="PTHR24113">
    <property type="entry name" value="RAN GTPASE-ACTIVATING PROTEIN 1"/>
    <property type="match status" value="1"/>
</dbReference>
<dbReference type="AlphaFoldDB" id="A0A8S3I883"/>
<sequence length="150" mass="17920">MLDRFVKESNVLDLRSNRITDSGVEFLAIALKRNRTLQRISLWQNEITDHGAQHLMNALRNCYRPIMLNMYENRLERTNGVRREPLYRFIRSGALFEESNFVGLSISRRTTSRMFADRLQIQNTQPMNEEDFWFGLYGINELFPRRLDWS</sequence>
<protein>
    <submittedName>
        <fullName evidence="4">Uncharacterized protein</fullName>
    </submittedName>
</protein>
<dbReference type="GO" id="GO:0005634">
    <property type="term" value="C:nucleus"/>
    <property type="evidence" value="ECO:0007669"/>
    <property type="project" value="TreeGrafter"/>
</dbReference>
<evidence type="ECO:0000313" key="5">
    <source>
        <dbReference type="Proteomes" id="UP000676336"/>
    </source>
</evidence>
<dbReference type="Proteomes" id="UP000676336">
    <property type="component" value="Unassembled WGS sequence"/>
</dbReference>
<dbReference type="Gene3D" id="3.80.10.10">
    <property type="entry name" value="Ribonuclease Inhibitor"/>
    <property type="match status" value="1"/>
</dbReference>
<keyword evidence="1" id="KW-0343">GTPase activation</keyword>
<evidence type="ECO:0000256" key="3">
    <source>
        <dbReference type="ARBA" id="ARBA00022737"/>
    </source>
</evidence>
<name>A0A8S3I883_9BILA</name>
<dbReference type="GO" id="GO:0005096">
    <property type="term" value="F:GTPase activator activity"/>
    <property type="evidence" value="ECO:0007669"/>
    <property type="project" value="UniProtKB-KW"/>
</dbReference>
<keyword evidence="3" id="KW-0677">Repeat</keyword>
<dbReference type="EMBL" id="CAJOBI010327839">
    <property type="protein sequence ID" value="CAF5194376.1"/>
    <property type="molecule type" value="Genomic_DNA"/>
</dbReference>
<dbReference type="PANTHER" id="PTHR24113:SF12">
    <property type="entry name" value="RAN GTPASE-ACTIVATING PROTEIN 1"/>
    <property type="match status" value="1"/>
</dbReference>
<dbReference type="GO" id="GO:0048471">
    <property type="term" value="C:perinuclear region of cytoplasm"/>
    <property type="evidence" value="ECO:0007669"/>
    <property type="project" value="TreeGrafter"/>
</dbReference>
<comment type="caution">
    <text evidence="4">The sequence shown here is derived from an EMBL/GenBank/DDBJ whole genome shotgun (WGS) entry which is preliminary data.</text>
</comment>
<gene>
    <name evidence="4" type="ORF">SMN809_LOCUS73414</name>
</gene>
<dbReference type="InterPro" id="IPR001611">
    <property type="entry name" value="Leu-rich_rpt"/>
</dbReference>
<dbReference type="InterPro" id="IPR032675">
    <property type="entry name" value="LRR_dom_sf"/>
</dbReference>
<dbReference type="GO" id="GO:0031267">
    <property type="term" value="F:small GTPase binding"/>
    <property type="evidence" value="ECO:0007669"/>
    <property type="project" value="TreeGrafter"/>
</dbReference>
<dbReference type="GO" id="GO:0005829">
    <property type="term" value="C:cytosol"/>
    <property type="evidence" value="ECO:0007669"/>
    <property type="project" value="TreeGrafter"/>
</dbReference>
<organism evidence="4 5">
    <name type="scientific">Rotaria magnacalcarata</name>
    <dbReference type="NCBI Taxonomy" id="392030"/>
    <lineage>
        <taxon>Eukaryota</taxon>
        <taxon>Metazoa</taxon>
        <taxon>Spiralia</taxon>
        <taxon>Gnathifera</taxon>
        <taxon>Rotifera</taxon>
        <taxon>Eurotatoria</taxon>
        <taxon>Bdelloidea</taxon>
        <taxon>Philodinida</taxon>
        <taxon>Philodinidae</taxon>
        <taxon>Rotaria</taxon>
    </lineage>
</organism>
<keyword evidence="2" id="KW-0433">Leucine-rich repeat</keyword>
<evidence type="ECO:0000256" key="1">
    <source>
        <dbReference type="ARBA" id="ARBA00022468"/>
    </source>
</evidence>
<accession>A0A8S3I883</accession>
<reference evidence="4" key="1">
    <citation type="submission" date="2021-02" db="EMBL/GenBank/DDBJ databases">
        <authorList>
            <person name="Nowell W R."/>
        </authorList>
    </citation>
    <scope>NUCLEOTIDE SEQUENCE</scope>
</reference>
<evidence type="ECO:0000256" key="2">
    <source>
        <dbReference type="ARBA" id="ARBA00022614"/>
    </source>
</evidence>
<proteinExistence type="predicted"/>
<dbReference type="GO" id="GO:0006913">
    <property type="term" value="P:nucleocytoplasmic transport"/>
    <property type="evidence" value="ECO:0007669"/>
    <property type="project" value="TreeGrafter"/>
</dbReference>
<dbReference type="InterPro" id="IPR027038">
    <property type="entry name" value="RanGap"/>
</dbReference>
<dbReference type="Pfam" id="PF13516">
    <property type="entry name" value="LRR_6"/>
    <property type="match status" value="2"/>
</dbReference>
<dbReference type="SUPFAM" id="SSF52047">
    <property type="entry name" value="RNI-like"/>
    <property type="match status" value="1"/>
</dbReference>